<dbReference type="InterPro" id="IPR036318">
    <property type="entry name" value="FAD-bd_PCMH-like_sf"/>
</dbReference>
<evidence type="ECO:0000313" key="14">
    <source>
        <dbReference type="EMBL" id="TCN21431.1"/>
    </source>
</evidence>
<evidence type="ECO:0000256" key="6">
    <source>
        <dbReference type="ARBA" id="ARBA00022989"/>
    </source>
</evidence>
<keyword evidence="3" id="KW-1003">Cell membrane</keyword>
<evidence type="ECO:0000256" key="2">
    <source>
        <dbReference type="ARBA" id="ARBA00006337"/>
    </source>
</evidence>
<dbReference type="SMART" id="SM01091">
    <property type="entry name" value="CorC_HlyC"/>
    <property type="match status" value="1"/>
</dbReference>
<dbReference type="InterPro" id="IPR016169">
    <property type="entry name" value="FAD-bd_PCMH_sub2"/>
</dbReference>
<keyword evidence="15" id="KW-1185">Reference proteome</keyword>
<comment type="caution">
    <text evidence="14">The sequence shown here is derived from an EMBL/GenBank/DDBJ whole genome shotgun (WGS) entry which is preliminary data.</text>
</comment>
<evidence type="ECO:0000256" key="10">
    <source>
        <dbReference type="PROSITE-ProRule" id="PRU01193"/>
    </source>
</evidence>
<dbReference type="SUPFAM" id="SSF56176">
    <property type="entry name" value="FAD-binding/transporter-associated domain-like"/>
    <property type="match status" value="1"/>
</dbReference>
<dbReference type="SUPFAM" id="SSF54631">
    <property type="entry name" value="CBS-domain pair"/>
    <property type="match status" value="1"/>
</dbReference>
<reference evidence="14 15" key="1">
    <citation type="journal article" date="2015" name="Stand. Genomic Sci.">
        <title>Genomic Encyclopedia of Bacterial and Archaeal Type Strains, Phase III: the genomes of soil and plant-associated and newly described type strains.</title>
        <authorList>
            <person name="Whitman W.B."/>
            <person name="Woyke T."/>
            <person name="Klenk H.P."/>
            <person name="Zhou Y."/>
            <person name="Lilburn T.G."/>
            <person name="Beck B.J."/>
            <person name="De Vos P."/>
            <person name="Vandamme P."/>
            <person name="Eisen J.A."/>
            <person name="Garrity G."/>
            <person name="Hugenholtz P."/>
            <person name="Kyrpides N.C."/>
        </authorList>
    </citation>
    <scope>NUCLEOTIDE SEQUENCE [LARGE SCALE GENOMIC DNA]</scope>
    <source>
        <strain evidence="14 15">CV53</strain>
    </source>
</reference>
<evidence type="ECO:0000256" key="9">
    <source>
        <dbReference type="PROSITE-ProRule" id="PRU00703"/>
    </source>
</evidence>
<dbReference type="InterPro" id="IPR051676">
    <property type="entry name" value="UPF0053_domain"/>
</dbReference>
<feature type="domain" description="CBS" evidence="12">
    <location>
        <begin position="254"/>
        <end position="316"/>
    </location>
</feature>
<keyword evidence="5" id="KW-0677">Repeat</keyword>
<evidence type="ECO:0000256" key="3">
    <source>
        <dbReference type="ARBA" id="ARBA00022475"/>
    </source>
</evidence>
<gene>
    <name evidence="14" type="ORF">EV146_112114</name>
</gene>
<keyword evidence="8 10" id="KW-0472">Membrane</keyword>
<feature type="domain" description="CBS" evidence="12">
    <location>
        <begin position="322"/>
        <end position="379"/>
    </location>
</feature>
<dbReference type="Gene3D" id="3.30.465.10">
    <property type="match status" value="1"/>
</dbReference>
<dbReference type="PROSITE" id="PS51371">
    <property type="entry name" value="CBS"/>
    <property type="match status" value="2"/>
</dbReference>
<feature type="transmembrane region" description="Helical" evidence="11">
    <location>
        <begin position="92"/>
        <end position="111"/>
    </location>
</feature>
<feature type="transmembrane region" description="Helical" evidence="11">
    <location>
        <begin position="168"/>
        <end position="190"/>
    </location>
</feature>
<feature type="domain" description="CNNM transmembrane" evidence="13">
    <location>
        <begin position="32"/>
        <end position="235"/>
    </location>
</feature>
<dbReference type="Pfam" id="PF00571">
    <property type="entry name" value="CBS"/>
    <property type="match status" value="2"/>
</dbReference>
<dbReference type="Pfam" id="PF01595">
    <property type="entry name" value="CNNM"/>
    <property type="match status" value="1"/>
</dbReference>
<comment type="similarity">
    <text evidence="2">Belongs to the UPF0053 family.</text>
</comment>
<evidence type="ECO:0000256" key="1">
    <source>
        <dbReference type="ARBA" id="ARBA00004651"/>
    </source>
</evidence>
<evidence type="ECO:0000256" key="8">
    <source>
        <dbReference type="ARBA" id="ARBA00023136"/>
    </source>
</evidence>
<evidence type="ECO:0000256" key="5">
    <source>
        <dbReference type="ARBA" id="ARBA00022737"/>
    </source>
</evidence>
<organism evidence="14 15">
    <name type="scientific">Mesobacillus foraminis</name>
    <dbReference type="NCBI Taxonomy" id="279826"/>
    <lineage>
        <taxon>Bacteria</taxon>
        <taxon>Bacillati</taxon>
        <taxon>Bacillota</taxon>
        <taxon>Bacilli</taxon>
        <taxon>Bacillales</taxon>
        <taxon>Bacillaceae</taxon>
        <taxon>Mesobacillus</taxon>
    </lineage>
</organism>
<dbReference type="GO" id="GO:0050660">
    <property type="term" value="F:flavin adenine dinucleotide binding"/>
    <property type="evidence" value="ECO:0007669"/>
    <property type="project" value="InterPro"/>
</dbReference>
<keyword evidence="7 9" id="KW-0129">CBS domain</keyword>
<evidence type="ECO:0000259" key="12">
    <source>
        <dbReference type="PROSITE" id="PS51371"/>
    </source>
</evidence>
<dbReference type="CDD" id="cd04590">
    <property type="entry name" value="CBS_pair_CorC_HlyC_assoc"/>
    <property type="match status" value="1"/>
</dbReference>
<dbReference type="Gene3D" id="3.10.580.10">
    <property type="entry name" value="CBS-domain"/>
    <property type="match status" value="1"/>
</dbReference>
<dbReference type="GO" id="GO:0005886">
    <property type="term" value="C:plasma membrane"/>
    <property type="evidence" value="ECO:0007669"/>
    <property type="project" value="UniProtKB-SubCell"/>
</dbReference>
<evidence type="ECO:0000313" key="15">
    <source>
        <dbReference type="Proteomes" id="UP000295689"/>
    </source>
</evidence>
<comment type="subcellular location">
    <subcellularLocation>
        <location evidence="1">Cell membrane</location>
        <topology evidence="1">Multi-pass membrane protein</topology>
    </subcellularLocation>
</comment>
<dbReference type="InterPro" id="IPR046342">
    <property type="entry name" value="CBS_dom_sf"/>
</dbReference>
<dbReference type="PANTHER" id="PTHR43099">
    <property type="entry name" value="UPF0053 PROTEIN YRKA"/>
    <property type="match status" value="1"/>
</dbReference>
<dbReference type="InterPro" id="IPR044751">
    <property type="entry name" value="Ion_transp-like_CBS"/>
</dbReference>
<evidence type="ECO:0000256" key="4">
    <source>
        <dbReference type="ARBA" id="ARBA00022692"/>
    </source>
</evidence>
<dbReference type="AlphaFoldDB" id="A0A4R2B4D6"/>
<dbReference type="InterPro" id="IPR002550">
    <property type="entry name" value="CNNM"/>
</dbReference>
<sequence>MSSHDLFPPVEGRQLITYDFLLIGGVGPFDAGCRLIITNLILVAILIAVTGFFVATEFAIVKVRTSRIEQLLAEGRSGAEAAKQVTTHLDEYLSACQLGITITALGLGWLGEPTVEDILNPLFVKWNLNPSISHILSFGIAFASVTFLHVVVGELAPKTVAIQKAEEVTLAFSRPIILFYKIMYPFIWVLNNSARLLAGMFGLKPASEHELAHSEEELRILLSESFESGEINQNELTYVNNIFEFDERIAKEIMVPRTEITSLDISDNLEIVLETIQMEKYTRYPVVEGDKDNILGMVNIKEILTAKITREEINSEKPLEDYVKPVIRVIETIPIHDLLVKMQKERIHMAILLDEYGGTSGLVTVEDILEEIVGEIRDEFDADEVADVRKIGTDQYVLSSKVLVEEVNDLLGTELSDEEVDTIGGWFMTRNIDAKPGDKIEEQGYIFKIKEIEGHHILFLEVAKKSL</sequence>
<evidence type="ECO:0000256" key="11">
    <source>
        <dbReference type="SAM" id="Phobius"/>
    </source>
</evidence>
<accession>A0A4R2B4D6</accession>
<proteinExistence type="inferred from homology"/>
<dbReference type="InterPro" id="IPR000644">
    <property type="entry name" value="CBS_dom"/>
</dbReference>
<dbReference type="InterPro" id="IPR005170">
    <property type="entry name" value="Transptr-assoc_dom"/>
</dbReference>
<dbReference type="PANTHER" id="PTHR43099:SF2">
    <property type="entry name" value="UPF0053 PROTEIN YRKA"/>
    <property type="match status" value="1"/>
</dbReference>
<feature type="transmembrane region" description="Helical" evidence="11">
    <location>
        <begin position="36"/>
        <end position="61"/>
    </location>
</feature>
<keyword evidence="6 10" id="KW-1133">Transmembrane helix</keyword>
<evidence type="ECO:0000256" key="7">
    <source>
        <dbReference type="ARBA" id="ARBA00023122"/>
    </source>
</evidence>
<name>A0A4R2B4D6_9BACI</name>
<evidence type="ECO:0000259" key="13">
    <source>
        <dbReference type="PROSITE" id="PS51846"/>
    </source>
</evidence>
<dbReference type="FunFam" id="3.10.580.10:FF:000002">
    <property type="entry name" value="Magnesium/cobalt efflux protein CorC"/>
    <property type="match status" value="1"/>
</dbReference>
<dbReference type="EMBL" id="SLVV01000012">
    <property type="protein sequence ID" value="TCN21431.1"/>
    <property type="molecule type" value="Genomic_DNA"/>
</dbReference>
<feature type="transmembrane region" description="Helical" evidence="11">
    <location>
        <begin position="131"/>
        <end position="156"/>
    </location>
</feature>
<protein>
    <submittedName>
        <fullName evidence="14">CBS domain containing-hemolysin-like protein</fullName>
    </submittedName>
</protein>
<keyword evidence="4 10" id="KW-0812">Transmembrane</keyword>
<dbReference type="Pfam" id="PF03471">
    <property type="entry name" value="CorC_HlyC"/>
    <property type="match status" value="1"/>
</dbReference>
<dbReference type="Proteomes" id="UP000295689">
    <property type="component" value="Unassembled WGS sequence"/>
</dbReference>
<dbReference type="PROSITE" id="PS51846">
    <property type="entry name" value="CNNM"/>
    <property type="match status" value="1"/>
</dbReference>